<name>A0ABD1WG32_9LAMI</name>
<evidence type="ECO:0000313" key="1">
    <source>
        <dbReference type="EMBL" id="KAL2548653.1"/>
    </source>
</evidence>
<protein>
    <submittedName>
        <fullName evidence="1">Uncharacterized protein</fullName>
    </submittedName>
</protein>
<dbReference type="AlphaFoldDB" id="A0ABD1WG32"/>
<accession>A0ABD1WG32</accession>
<dbReference type="Proteomes" id="UP001604277">
    <property type="component" value="Unassembled WGS sequence"/>
</dbReference>
<gene>
    <name evidence="1" type="ORF">Fot_10183</name>
</gene>
<keyword evidence="2" id="KW-1185">Reference proteome</keyword>
<dbReference type="EMBL" id="JBFOLJ010000003">
    <property type="protein sequence ID" value="KAL2548653.1"/>
    <property type="molecule type" value="Genomic_DNA"/>
</dbReference>
<comment type="caution">
    <text evidence="1">The sequence shown here is derived from an EMBL/GenBank/DDBJ whole genome shotgun (WGS) entry which is preliminary data.</text>
</comment>
<organism evidence="1 2">
    <name type="scientific">Forsythia ovata</name>
    <dbReference type="NCBI Taxonomy" id="205694"/>
    <lineage>
        <taxon>Eukaryota</taxon>
        <taxon>Viridiplantae</taxon>
        <taxon>Streptophyta</taxon>
        <taxon>Embryophyta</taxon>
        <taxon>Tracheophyta</taxon>
        <taxon>Spermatophyta</taxon>
        <taxon>Magnoliopsida</taxon>
        <taxon>eudicotyledons</taxon>
        <taxon>Gunneridae</taxon>
        <taxon>Pentapetalae</taxon>
        <taxon>asterids</taxon>
        <taxon>lamiids</taxon>
        <taxon>Lamiales</taxon>
        <taxon>Oleaceae</taxon>
        <taxon>Forsythieae</taxon>
        <taxon>Forsythia</taxon>
    </lineage>
</organism>
<proteinExistence type="predicted"/>
<reference evidence="2" key="1">
    <citation type="submission" date="2024-07" db="EMBL/GenBank/DDBJ databases">
        <title>Two chromosome-level genome assemblies of Korean endemic species Abeliophyllum distichum and Forsythia ovata (Oleaceae).</title>
        <authorList>
            <person name="Jang H."/>
        </authorList>
    </citation>
    <scope>NUCLEOTIDE SEQUENCE [LARGE SCALE GENOMIC DNA]</scope>
</reference>
<sequence>MVFAVVARFQGWGKRSADLEALNESLRDLLDGIQGSTVQATLYDHNITAFQDEPLLGKIYLISNALVKLPNLDYKNKSVHRINRFHMLYQYFSHRRFSRKLLLMHCKDIDGALYFVDDEIQSRICYKKIELGSSSNNE</sequence>
<evidence type="ECO:0000313" key="2">
    <source>
        <dbReference type="Proteomes" id="UP001604277"/>
    </source>
</evidence>